<dbReference type="Gene3D" id="1.10.1760.20">
    <property type="match status" value="1"/>
</dbReference>
<gene>
    <name evidence="2" type="ORF">Q604_UNBC16179G0001</name>
</gene>
<name>W1XGN0_9ZZZZ</name>
<protein>
    <recommendedName>
        <fullName evidence="3">ECF transporter S component</fullName>
    </recommendedName>
</protein>
<feature type="transmembrane region" description="Helical" evidence="1">
    <location>
        <begin position="20"/>
        <end position="39"/>
    </location>
</feature>
<keyword evidence="1" id="KW-0812">Transmembrane</keyword>
<reference evidence="2" key="1">
    <citation type="submission" date="2013-12" db="EMBL/GenBank/DDBJ databases">
        <title>A Varibaculum cambriense genome reconstructed from a premature infant gut community with otherwise low bacterial novelty that shifts toward anaerobic metabolism during the third week of life.</title>
        <authorList>
            <person name="Brown C.T."/>
            <person name="Sharon I."/>
            <person name="Thomas B.C."/>
            <person name="Castelle C.J."/>
            <person name="Morowitz M.J."/>
            <person name="Banfield J.F."/>
        </authorList>
    </citation>
    <scope>NUCLEOTIDE SEQUENCE</scope>
</reference>
<keyword evidence="1" id="KW-1133">Transmembrane helix</keyword>
<dbReference type="InterPro" id="IPR012651">
    <property type="entry name" value="Thia_Transptr_ThiT"/>
</dbReference>
<keyword evidence="1" id="KW-0472">Membrane</keyword>
<evidence type="ECO:0000256" key="1">
    <source>
        <dbReference type="SAM" id="Phobius"/>
    </source>
</evidence>
<comment type="caution">
    <text evidence="2">The sequence shown here is derived from an EMBL/GenBank/DDBJ whole genome shotgun (WGS) entry which is preliminary data.</text>
</comment>
<dbReference type="EMBL" id="AZMM01016179">
    <property type="protein sequence ID" value="ETJ29276.1"/>
    <property type="molecule type" value="Genomic_DNA"/>
</dbReference>
<organism evidence="2">
    <name type="scientific">human gut metagenome</name>
    <dbReference type="NCBI Taxonomy" id="408170"/>
    <lineage>
        <taxon>unclassified sequences</taxon>
        <taxon>metagenomes</taxon>
        <taxon>organismal metagenomes</taxon>
    </lineage>
</organism>
<dbReference type="AlphaFoldDB" id="W1XGN0"/>
<feature type="non-terminal residue" evidence="2">
    <location>
        <position position="1"/>
    </location>
</feature>
<proteinExistence type="predicted"/>
<dbReference type="Pfam" id="PF09515">
    <property type="entry name" value="Thia_YuaJ"/>
    <property type="match status" value="1"/>
</dbReference>
<dbReference type="GO" id="GO:0015234">
    <property type="term" value="F:thiamine transmembrane transporter activity"/>
    <property type="evidence" value="ECO:0007669"/>
    <property type="project" value="InterPro"/>
</dbReference>
<evidence type="ECO:0000313" key="2">
    <source>
        <dbReference type="EMBL" id="ETJ29276.1"/>
    </source>
</evidence>
<feature type="transmembrane region" description="Helical" evidence="1">
    <location>
        <begin position="59"/>
        <end position="79"/>
    </location>
</feature>
<evidence type="ECO:0008006" key="3">
    <source>
        <dbReference type="Google" id="ProtNLM"/>
    </source>
</evidence>
<dbReference type="GO" id="GO:0005886">
    <property type="term" value="C:plasma membrane"/>
    <property type="evidence" value="ECO:0007669"/>
    <property type="project" value="InterPro"/>
</dbReference>
<sequence length="92" mass="10183">ILLLLIKAKNIKFNPKMSAMIGLTLALTTILDLLKIYHFPQGGGVTLASMVPIILISYIYGPLVGMLTGFLFGILSLFFNPYMLHPIQVLFD</sequence>
<accession>W1XGN0</accession>